<dbReference type="EMBL" id="UZAK01037924">
    <property type="protein sequence ID" value="VDP59963.1"/>
    <property type="molecule type" value="Genomic_DNA"/>
</dbReference>
<dbReference type="WBParaSite" id="SCUD_0001573701-mRNA-1">
    <property type="protein sequence ID" value="SCUD_0001573701-mRNA-1"/>
    <property type="gene ID" value="SCUD_0001573701"/>
</dbReference>
<protein>
    <submittedName>
        <fullName evidence="2 4">Uncharacterized protein</fullName>
    </submittedName>
</protein>
<gene>
    <name evidence="2" type="ORF">SCUD_LOCUS15734</name>
</gene>
<reference evidence="4" key="1">
    <citation type="submission" date="2016-06" db="UniProtKB">
        <authorList>
            <consortium name="WormBaseParasite"/>
        </authorList>
    </citation>
    <scope>IDENTIFICATION</scope>
</reference>
<evidence type="ECO:0000313" key="4">
    <source>
        <dbReference type="WBParaSite" id="SCUD_0001573701-mRNA-1"/>
    </source>
</evidence>
<accession>A0A183KL21</accession>
<evidence type="ECO:0000256" key="1">
    <source>
        <dbReference type="SAM" id="MobiDB-lite"/>
    </source>
</evidence>
<keyword evidence="3" id="KW-1185">Reference proteome</keyword>
<dbReference type="AlphaFoldDB" id="A0A183KL21"/>
<dbReference type="Proteomes" id="UP000279833">
    <property type="component" value="Unassembled WGS sequence"/>
</dbReference>
<reference evidence="2 3" key="2">
    <citation type="submission" date="2018-11" db="EMBL/GenBank/DDBJ databases">
        <authorList>
            <consortium name="Pathogen Informatics"/>
        </authorList>
    </citation>
    <scope>NUCLEOTIDE SEQUENCE [LARGE SCALE GENOMIC DNA]</scope>
    <source>
        <strain evidence="2">Dakar</strain>
        <strain evidence="3">Dakar, Senegal</strain>
    </source>
</reference>
<evidence type="ECO:0000313" key="2">
    <source>
        <dbReference type="EMBL" id="VDP59963.1"/>
    </source>
</evidence>
<feature type="region of interest" description="Disordered" evidence="1">
    <location>
        <begin position="42"/>
        <end position="64"/>
    </location>
</feature>
<name>A0A183KL21_9TREM</name>
<proteinExistence type="predicted"/>
<evidence type="ECO:0000313" key="3">
    <source>
        <dbReference type="Proteomes" id="UP000279833"/>
    </source>
</evidence>
<organism evidence="4">
    <name type="scientific">Schistosoma curassoni</name>
    <dbReference type="NCBI Taxonomy" id="6186"/>
    <lineage>
        <taxon>Eukaryota</taxon>
        <taxon>Metazoa</taxon>
        <taxon>Spiralia</taxon>
        <taxon>Lophotrochozoa</taxon>
        <taxon>Platyhelminthes</taxon>
        <taxon>Trematoda</taxon>
        <taxon>Digenea</taxon>
        <taxon>Strigeidida</taxon>
        <taxon>Schistosomatoidea</taxon>
        <taxon>Schistosomatidae</taxon>
        <taxon>Schistosoma</taxon>
    </lineage>
</organism>
<sequence length="119" mass="13316">MSTSSTAINSSTSYIGFYGGTEIMIHCPSEETLNKRNNNETITNINKKSSSSLSTTTPPTLSSSNIRKKRLETNKFNENTYLLGNNEMVIFNFHDSWDGLENGSVDRGLIPDLLFYTCF</sequence>